<dbReference type="Proteomes" id="UP000673447">
    <property type="component" value="Unassembled WGS sequence"/>
</dbReference>
<keyword evidence="2" id="KW-1185">Reference proteome</keyword>
<reference evidence="1" key="2">
    <citation type="submission" date="2021-03" db="EMBL/GenBank/DDBJ databases">
        <authorList>
            <person name="Cao W."/>
        </authorList>
    </citation>
    <scope>NUCLEOTIDE SEQUENCE</scope>
    <source>
        <strain evidence="1">110414</strain>
    </source>
</reference>
<accession>A0A940X048</accession>
<name>A0A940X048_9GAMM</name>
<proteinExistence type="predicted"/>
<protein>
    <submittedName>
        <fullName evidence="1">Uncharacterized protein</fullName>
    </submittedName>
</protein>
<evidence type="ECO:0000313" key="2">
    <source>
        <dbReference type="Proteomes" id="UP000673447"/>
    </source>
</evidence>
<sequence length="69" mass="8407">MNNRDPGTRELVFSTYIAALEKAFGDEPWNDIERCAERIWMECREEEDGDWESIKERVRAEWQRRQVRC</sequence>
<dbReference type="EMBL" id="JAGKTC010000001">
    <property type="protein sequence ID" value="MBP3983367.1"/>
    <property type="molecule type" value="Genomic_DNA"/>
</dbReference>
<organism evidence="1 2">
    <name type="scientific">Pseudoxanthomonas helianthi</name>
    <dbReference type="NCBI Taxonomy" id="1453541"/>
    <lineage>
        <taxon>Bacteria</taxon>
        <taxon>Pseudomonadati</taxon>
        <taxon>Pseudomonadota</taxon>
        <taxon>Gammaproteobacteria</taxon>
        <taxon>Lysobacterales</taxon>
        <taxon>Lysobacteraceae</taxon>
        <taxon>Pseudoxanthomonas</taxon>
    </lineage>
</organism>
<gene>
    <name evidence="1" type="ORF">J5837_02935</name>
</gene>
<dbReference type="AlphaFoldDB" id="A0A940X048"/>
<reference evidence="1" key="1">
    <citation type="journal article" date="2016" name="Int. J. Syst. Evol. Microbiol.">
        <title>Pseudoxanthomonas helianthi sp. nov., isolated from roots of Jerusalem artichoke (Helianthus tuberosus).</title>
        <authorList>
            <person name="Kittiwongwattana C."/>
            <person name="Thawai C."/>
        </authorList>
    </citation>
    <scope>NUCLEOTIDE SEQUENCE</scope>
    <source>
        <strain evidence="1">110414</strain>
    </source>
</reference>
<comment type="caution">
    <text evidence="1">The sequence shown here is derived from an EMBL/GenBank/DDBJ whole genome shotgun (WGS) entry which is preliminary data.</text>
</comment>
<evidence type="ECO:0000313" key="1">
    <source>
        <dbReference type="EMBL" id="MBP3983367.1"/>
    </source>
</evidence>
<dbReference type="RefSeq" id="WP_210535220.1">
    <property type="nucleotide sequence ID" value="NZ_JAGKTC010000001.1"/>
</dbReference>